<dbReference type="CDD" id="cd07377">
    <property type="entry name" value="WHTH_GntR"/>
    <property type="match status" value="1"/>
</dbReference>
<dbReference type="GO" id="GO:0003700">
    <property type="term" value="F:DNA-binding transcription factor activity"/>
    <property type="evidence" value="ECO:0007669"/>
    <property type="project" value="InterPro"/>
</dbReference>
<evidence type="ECO:0000256" key="1">
    <source>
        <dbReference type="ARBA" id="ARBA00023015"/>
    </source>
</evidence>
<keyword evidence="3" id="KW-0804">Transcription</keyword>
<dbReference type="SUPFAM" id="SSF48008">
    <property type="entry name" value="GntR ligand-binding domain-like"/>
    <property type="match status" value="1"/>
</dbReference>
<feature type="domain" description="HTH gntR-type" evidence="5">
    <location>
        <begin position="47"/>
        <end position="115"/>
    </location>
</feature>
<sequence>MLQGTSPCPVQYDIIFTQVRIIKQNQAVINDQNCEVKEMDIRPIKSKRTTEIILDQIKELIVKGELSQGDKLLTENELSERFQVSRTSVREALAALSLTGILEIRQGGGIYVKANASNAIIEPLTFILLLEKDKLQNILEVRKALEVEAAGLAALRRNEEELATLKELIEHMEQDLPGAQNSEALDLKFHLTLAKASENPLLDRMMNTVQEIMGQTLQVTRALWMSATTEGTSYRLFEDHRNIYEMIREQNADMARKLTYEHLRKVELALGKYREEE</sequence>
<dbReference type="PANTHER" id="PTHR43537:SF5">
    <property type="entry name" value="UXU OPERON TRANSCRIPTIONAL REGULATOR"/>
    <property type="match status" value="1"/>
</dbReference>
<evidence type="ECO:0000313" key="7">
    <source>
        <dbReference type="Proteomes" id="UP000184010"/>
    </source>
</evidence>
<dbReference type="STRING" id="1121395.SAMN02745215_03257"/>
<evidence type="ECO:0000256" key="2">
    <source>
        <dbReference type="ARBA" id="ARBA00023125"/>
    </source>
</evidence>
<dbReference type="PRINTS" id="PR00035">
    <property type="entry name" value="HTHGNTR"/>
</dbReference>
<evidence type="ECO:0000256" key="3">
    <source>
        <dbReference type="ARBA" id="ARBA00023163"/>
    </source>
</evidence>
<dbReference type="SMART" id="SM00895">
    <property type="entry name" value="FCD"/>
    <property type="match status" value="1"/>
</dbReference>
<evidence type="ECO:0000259" key="5">
    <source>
        <dbReference type="PROSITE" id="PS50949"/>
    </source>
</evidence>
<accession>A0A1M7U9Q8</accession>
<organism evidence="6 7">
    <name type="scientific">Desulfitobacterium chlororespirans DSM 11544</name>
    <dbReference type="NCBI Taxonomy" id="1121395"/>
    <lineage>
        <taxon>Bacteria</taxon>
        <taxon>Bacillati</taxon>
        <taxon>Bacillota</taxon>
        <taxon>Clostridia</taxon>
        <taxon>Eubacteriales</taxon>
        <taxon>Desulfitobacteriaceae</taxon>
        <taxon>Desulfitobacterium</taxon>
    </lineage>
</organism>
<dbReference type="Pfam" id="PF00392">
    <property type="entry name" value="GntR"/>
    <property type="match status" value="1"/>
</dbReference>
<evidence type="ECO:0000313" key="6">
    <source>
        <dbReference type="EMBL" id="SHN79703.1"/>
    </source>
</evidence>
<dbReference type="Gene3D" id="1.20.120.530">
    <property type="entry name" value="GntR ligand-binding domain-like"/>
    <property type="match status" value="1"/>
</dbReference>
<dbReference type="SMART" id="SM00345">
    <property type="entry name" value="HTH_GNTR"/>
    <property type="match status" value="1"/>
</dbReference>
<keyword evidence="2" id="KW-0238">DNA-binding</keyword>
<keyword evidence="7" id="KW-1185">Reference proteome</keyword>
<dbReference type="InterPro" id="IPR000524">
    <property type="entry name" value="Tscrpt_reg_HTH_GntR"/>
</dbReference>
<dbReference type="PROSITE" id="PS50949">
    <property type="entry name" value="HTH_GNTR"/>
    <property type="match status" value="1"/>
</dbReference>
<keyword evidence="4" id="KW-0175">Coiled coil</keyword>
<protein>
    <submittedName>
        <fullName evidence="6">Transcriptional regulator, GntR family</fullName>
    </submittedName>
</protein>
<dbReference type="InterPro" id="IPR008920">
    <property type="entry name" value="TF_FadR/GntR_C"/>
</dbReference>
<feature type="coiled-coil region" evidence="4">
    <location>
        <begin position="155"/>
        <end position="182"/>
    </location>
</feature>
<dbReference type="InterPro" id="IPR036388">
    <property type="entry name" value="WH-like_DNA-bd_sf"/>
</dbReference>
<dbReference type="Gene3D" id="1.10.10.10">
    <property type="entry name" value="Winged helix-like DNA-binding domain superfamily/Winged helix DNA-binding domain"/>
    <property type="match status" value="1"/>
</dbReference>
<gene>
    <name evidence="6" type="ORF">SAMN02745215_03257</name>
</gene>
<dbReference type="Proteomes" id="UP000184010">
    <property type="component" value="Unassembled WGS sequence"/>
</dbReference>
<dbReference type="Pfam" id="PF07729">
    <property type="entry name" value="FCD"/>
    <property type="match status" value="1"/>
</dbReference>
<dbReference type="GO" id="GO:0003677">
    <property type="term" value="F:DNA binding"/>
    <property type="evidence" value="ECO:0007669"/>
    <property type="project" value="UniProtKB-KW"/>
</dbReference>
<dbReference type="PANTHER" id="PTHR43537">
    <property type="entry name" value="TRANSCRIPTIONAL REGULATOR, GNTR FAMILY"/>
    <property type="match status" value="1"/>
</dbReference>
<dbReference type="EMBL" id="FRDN01000010">
    <property type="protein sequence ID" value="SHN79703.1"/>
    <property type="molecule type" value="Genomic_DNA"/>
</dbReference>
<name>A0A1M7U9Q8_9FIRM</name>
<dbReference type="InterPro" id="IPR011711">
    <property type="entry name" value="GntR_C"/>
</dbReference>
<evidence type="ECO:0000256" key="4">
    <source>
        <dbReference type="SAM" id="Coils"/>
    </source>
</evidence>
<proteinExistence type="predicted"/>
<keyword evidence="1" id="KW-0805">Transcription regulation</keyword>
<dbReference type="AlphaFoldDB" id="A0A1M7U9Q8"/>
<reference evidence="7" key="1">
    <citation type="submission" date="2016-12" db="EMBL/GenBank/DDBJ databases">
        <authorList>
            <person name="Varghese N."/>
            <person name="Submissions S."/>
        </authorList>
    </citation>
    <scope>NUCLEOTIDE SEQUENCE [LARGE SCALE GENOMIC DNA]</scope>
    <source>
        <strain evidence="7">DSM 11544</strain>
    </source>
</reference>
<dbReference type="InterPro" id="IPR036390">
    <property type="entry name" value="WH_DNA-bd_sf"/>
</dbReference>
<dbReference type="SUPFAM" id="SSF46785">
    <property type="entry name" value="Winged helix' DNA-binding domain"/>
    <property type="match status" value="1"/>
</dbReference>